<name>A0A6J7J7X0_9ZZZZ</name>
<evidence type="ECO:0000313" key="1">
    <source>
        <dbReference type="EMBL" id="CAB4938654.1"/>
    </source>
</evidence>
<organism evidence="1">
    <name type="scientific">freshwater metagenome</name>
    <dbReference type="NCBI Taxonomy" id="449393"/>
    <lineage>
        <taxon>unclassified sequences</taxon>
        <taxon>metagenomes</taxon>
        <taxon>ecological metagenomes</taxon>
    </lineage>
</organism>
<dbReference type="EMBL" id="CAFBMW010000012">
    <property type="protein sequence ID" value="CAB4938654.1"/>
    <property type="molecule type" value="Genomic_DNA"/>
</dbReference>
<gene>
    <name evidence="1" type="ORF">UFOPK3662_01723</name>
</gene>
<dbReference type="AlphaFoldDB" id="A0A6J7J7X0"/>
<sequence>MMHTIWRRSAYADQLEAEVRDAHCCHDRDRCASCRTKLDEVRAIRRDAVLHSIATTRPRRSLH</sequence>
<accession>A0A6J7J7X0</accession>
<reference evidence="1" key="1">
    <citation type="submission" date="2020-05" db="EMBL/GenBank/DDBJ databases">
        <authorList>
            <person name="Chiriac C."/>
            <person name="Salcher M."/>
            <person name="Ghai R."/>
            <person name="Kavagutti S V."/>
        </authorList>
    </citation>
    <scope>NUCLEOTIDE SEQUENCE</scope>
</reference>
<proteinExistence type="predicted"/>
<protein>
    <submittedName>
        <fullName evidence="1">Unannotated protein</fullName>
    </submittedName>
</protein>